<name>A0ABQ2L571_9BACL</name>
<reference evidence="3" key="1">
    <citation type="journal article" date="2019" name="Int. J. Syst. Evol. Microbiol.">
        <title>The Global Catalogue of Microorganisms (GCM) 10K type strain sequencing project: providing services to taxonomists for standard genome sequencing and annotation.</title>
        <authorList>
            <consortium name="The Broad Institute Genomics Platform"/>
            <consortium name="The Broad Institute Genome Sequencing Center for Infectious Disease"/>
            <person name="Wu L."/>
            <person name="Ma J."/>
        </authorList>
    </citation>
    <scope>NUCLEOTIDE SEQUENCE [LARGE SCALE GENOMIC DNA]</scope>
    <source>
        <strain evidence="3">CGMCC 1.6964</strain>
    </source>
</reference>
<comment type="caution">
    <text evidence="2">The sequence shown here is derived from an EMBL/GenBank/DDBJ whole genome shotgun (WGS) entry which is preliminary data.</text>
</comment>
<dbReference type="EMBL" id="BMLN01000008">
    <property type="protein sequence ID" value="GGO03852.1"/>
    <property type="molecule type" value="Genomic_DNA"/>
</dbReference>
<keyword evidence="1" id="KW-0732">Signal</keyword>
<proteinExistence type="predicted"/>
<evidence type="ECO:0000256" key="1">
    <source>
        <dbReference type="SAM" id="SignalP"/>
    </source>
</evidence>
<protein>
    <submittedName>
        <fullName evidence="2">Uncharacterized protein</fullName>
    </submittedName>
</protein>
<feature type="chain" id="PRO_5046652178" evidence="1">
    <location>
        <begin position="33"/>
        <end position="198"/>
    </location>
</feature>
<organism evidence="2 3">
    <name type="scientific">Saccharibacillus kuerlensis</name>
    <dbReference type="NCBI Taxonomy" id="459527"/>
    <lineage>
        <taxon>Bacteria</taxon>
        <taxon>Bacillati</taxon>
        <taxon>Bacillota</taxon>
        <taxon>Bacilli</taxon>
        <taxon>Bacillales</taxon>
        <taxon>Paenibacillaceae</taxon>
        <taxon>Saccharibacillus</taxon>
    </lineage>
</organism>
<dbReference type="RefSeq" id="WP_157060033.1">
    <property type="nucleotide sequence ID" value="NZ_BMLN01000008.1"/>
</dbReference>
<feature type="signal peptide" evidence="1">
    <location>
        <begin position="1"/>
        <end position="32"/>
    </location>
</feature>
<dbReference type="Proteomes" id="UP000606653">
    <property type="component" value="Unassembled WGS sequence"/>
</dbReference>
<evidence type="ECO:0000313" key="2">
    <source>
        <dbReference type="EMBL" id="GGO03852.1"/>
    </source>
</evidence>
<evidence type="ECO:0000313" key="3">
    <source>
        <dbReference type="Proteomes" id="UP000606653"/>
    </source>
</evidence>
<gene>
    <name evidence="2" type="ORF">GCM10010969_28460</name>
</gene>
<keyword evidence="3" id="KW-1185">Reference proteome</keyword>
<accession>A0ABQ2L571</accession>
<sequence length="198" mass="22056">MNSRMRKTLLSLTTVSLAVPFLLAPLPSPVSDAVLHAASAETPAPMDDPARAQLLREIEMFKHAATHMSQYSMQGSLISLYSETYADRIAAETTKIAKSESSTPAQLARALKYVRFNLDDYIEKGKPYTWYMLHKMLSYLQLHFPTGDGPGEYSQATVDAFIAKAVRYLERVDAGEDSVVVFREYIAAMTDFYASTNP</sequence>